<evidence type="ECO:0000313" key="5">
    <source>
        <dbReference type="Proteomes" id="UP000239522"/>
    </source>
</evidence>
<name>A0A2S7L2G0_9FLAO</name>
<dbReference type="PANTHER" id="PTHR30273:SF2">
    <property type="entry name" value="PROTEIN FECR"/>
    <property type="match status" value="1"/>
</dbReference>
<dbReference type="Gene3D" id="3.55.50.30">
    <property type="match status" value="1"/>
</dbReference>
<dbReference type="Pfam" id="PF16344">
    <property type="entry name" value="FecR_C"/>
    <property type="match status" value="1"/>
</dbReference>
<evidence type="ECO:0000259" key="3">
    <source>
        <dbReference type="Pfam" id="PF16344"/>
    </source>
</evidence>
<feature type="transmembrane region" description="Helical" evidence="1">
    <location>
        <begin position="83"/>
        <end position="102"/>
    </location>
</feature>
<evidence type="ECO:0008006" key="6">
    <source>
        <dbReference type="Google" id="ProtNLM"/>
    </source>
</evidence>
<dbReference type="EMBL" id="MQUA01000004">
    <property type="protein sequence ID" value="PQB09026.1"/>
    <property type="molecule type" value="Genomic_DNA"/>
</dbReference>
<sequence length="383" mass="43886">MTPKIDKQIVKYISKSATAKDLDELSVWIQYPNNKILFKEYVKTHYIINYAMNNSEQDRGIERLLLKIRKDKKVIFIKKIKSFTKYAAVILVIFSASIFYFSKLDINNNDLNIVSNVVTLKTERGKVKTINENVESLIKGSNGNIIGNQKGNSITYNKNSNLDKLVYNTITVPYGKRFTINLSDGTKVNLNSGTSFKYPINFLKGQERKVFIETGEAFFNVKKDENHPFIVNNRNINIKVLGTEFNVSSYPEDDRITTFLVEGSIELSQNNSLDKIKLTPGYKASYSKTSKNLDVSKADFEVHTAWLKGKIVIKYMKFGDIINKLERRYDVSIESSDAILNNEFITATFENETISQVLEVINKLHPIDYKIKGNQILISKYNK</sequence>
<accession>A0A2S7L2G0</accession>
<dbReference type="InterPro" id="IPR032508">
    <property type="entry name" value="FecR_C"/>
</dbReference>
<evidence type="ECO:0000313" key="4">
    <source>
        <dbReference type="EMBL" id="PQB09026.1"/>
    </source>
</evidence>
<reference evidence="4 5" key="1">
    <citation type="submission" date="2016-11" db="EMBL/GenBank/DDBJ databases">
        <title>Trade-off between light-utilization and light-protection in marine flavobacteria.</title>
        <authorList>
            <person name="Kumagai Y."/>
        </authorList>
    </citation>
    <scope>NUCLEOTIDE SEQUENCE [LARGE SCALE GENOMIC DNA]</scope>
    <source>
        <strain evidence="4 5">ATCC 700397</strain>
    </source>
</reference>
<keyword evidence="1" id="KW-0812">Transmembrane</keyword>
<keyword evidence="1" id="KW-0472">Membrane</keyword>
<dbReference type="GO" id="GO:0016989">
    <property type="term" value="F:sigma factor antagonist activity"/>
    <property type="evidence" value="ECO:0007669"/>
    <property type="project" value="TreeGrafter"/>
</dbReference>
<proteinExistence type="predicted"/>
<keyword evidence="1" id="KW-1133">Transmembrane helix</keyword>
<dbReference type="PANTHER" id="PTHR30273">
    <property type="entry name" value="PERIPLASMIC SIGNAL SENSOR AND SIGMA FACTOR ACTIVATOR FECR-RELATED"/>
    <property type="match status" value="1"/>
</dbReference>
<gene>
    <name evidence="4" type="ORF">BST83_01375</name>
</gene>
<comment type="caution">
    <text evidence="4">The sequence shown here is derived from an EMBL/GenBank/DDBJ whole genome shotgun (WGS) entry which is preliminary data.</text>
</comment>
<dbReference type="Pfam" id="PF04773">
    <property type="entry name" value="FecR"/>
    <property type="match status" value="1"/>
</dbReference>
<dbReference type="Proteomes" id="UP000239522">
    <property type="component" value="Unassembled WGS sequence"/>
</dbReference>
<dbReference type="InterPro" id="IPR006860">
    <property type="entry name" value="FecR"/>
</dbReference>
<keyword evidence="5" id="KW-1185">Reference proteome</keyword>
<dbReference type="AlphaFoldDB" id="A0A2S7L2G0"/>
<dbReference type="InterPro" id="IPR012373">
    <property type="entry name" value="Ferrdict_sens_TM"/>
</dbReference>
<feature type="domain" description="FecR protein" evidence="2">
    <location>
        <begin position="169"/>
        <end position="266"/>
    </location>
</feature>
<organism evidence="4 5">
    <name type="scientific">Polaribacter filamentus</name>
    <dbReference type="NCBI Taxonomy" id="53483"/>
    <lineage>
        <taxon>Bacteria</taxon>
        <taxon>Pseudomonadati</taxon>
        <taxon>Bacteroidota</taxon>
        <taxon>Flavobacteriia</taxon>
        <taxon>Flavobacteriales</taxon>
        <taxon>Flavobacteriaceae</taxon>
    </lineage>
</organism>
<feature type="domain" description="Protein FecR C-terminal" evidence="3">
    <location>
        <begin position="311"/>
        <end position="378"/>
    </location>
</feature>
<dbReference type="Gene3D" id="2.60.120.1440">
    <property type="match status" value="1"/>
</dbReference>
<evidence type="ECO:0000256" key="1">
    <source>
        <dbReference type="SAM" id="Phobius"/>
    </source>
</evidence>
<evidence type="ECO:0000259" key="2">
    <source>
        <dbReference type="Pfam" id="PF04773"/>
    </source>
</evidence>
<protein>
    <recommendedName>
        <fullName evidence="6">Iron dicitrate transport regulator FecR</fullName>
    </recommendedName>
</protein>